<dbReference type="EC" id="2.3.2.26" evidence="3"/>
<dbReference type="Gene3D" id="3.90.1750.10">
    <property type="entry name" value="Hect, E3 ligase catalytic domains"/>
    <property type="match status" value="1"/>
</dbReference>
<evidence type="ECO:0000256" key="5">
    <source>
        <dbReference type="ARBA" id="ARBA00022786"/>
    </source>
</evidence>
<dbReference type="Proteomes" id="UP000245884">
    <property type="component" value="Unassembled WGS sequence"/>
</dbReference>
<evidence type="ECO:0000256" key="7">
    <source>
        <dbReference type="SAM" id="MobiDB-lite"/>
    </source>
</evidence>
<keyword evidence="10" id="KW-1185">Reference proteome</keyword>
<feature type="compositionally biased region" description="Polar residues" evidence="7">
    <location>
        <begin position="211"/>
        <end position="223"/>
    </location>
</feature>
<comment type="catalytic activity">
    <reaction evidence="1">
        <text>S-ubiquitinyl-[E2 ubiquitin-conjugating enzyme]-L-cysteine + [acceptor protein]-L-lysine = [E2 ubiquitin-conjugating enzyme]-L-cysteine + N(6)-ubiquitinyl-[acceptor protein]-L-lysine.</text>
        <dbReference type="EC" id="2.3.2.26"/>
    </reaction>
</comment>
<protein>
    <recommendedName>
        <fullName evidence="3">HECT-type E3 ubiquitin transferase</fullName>
        <ecNumber evidence="3">2.3.2.26</ecNumber>
    </recommendedName>
</protein>
<dbReference type="AlphaFoldDB" id="A0A316UJC6"/>
<comment type="pathway">
    <text evidence="2">Protein modification; protein ubiquitination.</text>
</comment>
<dbReference type="PROSITE" id="PS50237">
    <property type="entry name" value="HECT"/>
    <property type="match status" value="1"/>
</dbReference>
<evidence type="ECO:0000313" key="9">
    <source>
        <dbReference type="EMBL" id="PWN25392.1"/>
    </source>
</evidence>
<feature type="compositionally biased region" description="Polar residues" evidence="7">
    <location>
        <begin position="1"/>
        <end position="10"/>
    </location>
</feature>
<keyword evidence="4" id="KW-0808">Transferase</keyword>
<reference evidence="9 10" key="1">
    <citation type="journal article" date="2018" name="Mol. Biol. Evol.">
        <title>Broad Genomic Sampling Reveals a Smut Pathogenic Ancestry of the Fungal Clade Ustilaginomycotina.</title>
        <authorList>
            <person name="Kijpornyongpan T."/>
            <person name="Mondo S.J."/>
            <person name="Barry K."/>
            <person name="Sandor L."/>
            <person name="Lee J."/>
            <person name="Lipzen A."/>
            <person name="Pangilinan J."/>
            <person name="LaButti K."/>
            <person name="Hainaut M."/>
            <person name="Henrissat B."/>
            <person name="Grigoriev I.V."/>
            <person name="Spatafora J.W."/>
            <person name="Aime M.C."/>
        </authorList>
    </citation>
    <scope>NUCLEOTIDE SEQUENCE [LARGE SCALE GENOMIC DNA]</scope>
    <source>
        <strain evidence="9 10">MCA 5214</strain>
    </source>
</reference>
<dbReference type="SUPFAM" id="SSF56204">
    <property type="entry name" value="Hect, E3 ligase catalytic domain"/>
    <property type="match status" value="1"/>
</dbReference>
<dbReference type="EMBL" id="KZ819676">
    <property type="protein sequence ID" value="PWN25392.1"/>
    <property type="molecule type" value="Genomic_DNA"/>
</dbReference>
<evidence type="ECO:0000256" key="3">
    <source>
        <dbReference type="ARBA" id="ARBA00012485"/>
    </source>
</evidence>
<sequence>MRSSSSQGQDISPARPSRPPAKAWSSTPPTKSAWSSPDPSSSSSTPSSGFPALSSNPSRRRDRSNPWSPAPRQSYPSRLQEIQTRALARQQAEQEDLAKLMAETGLLPSSSSGPDITTLRDLEKSAAEGLQQGEDEDFYRGPVQMYGMSRVIVRDLSEAGLKGKNRVKAREVIGGGTDFIYERHEPQRGTPKRTQQGSGRVLRAGREGQATAPSTPRYGSTTSMDLPEVIAAYHRSTRLQAVQRRENGSSSSSSQALDPLAPVIEKFQYDLSSSPMLLSAHWTLSPAAALSTWPEEVAQTCRDIIASTLVSLANEHTPPALWRLLQLCLDLRFDQGEERRGSDAWQEILRALNDAGDDAAPSHLDDDTACTLAAGLLEPLNALIKQHRVSTPSPTLTHLAHTFHLLHLGFPHLPPSIFQATSLDDPTFKPTSRYELLPGLPARTYSFLLPLSTKLRLLSQEADRIASQARRERLWSSFYRPEAQEGQGDRNAPPCLRVRRSHLLEDTLVAMGRKDSALLWQHGPHFAVHFEGEEGVDSVLGGLRREWLSLLTAALLSEGTVREAEEGQGNLVFAEEAIVEHARLLGLVVGIALLLGIGVGVRLAESVAKWLLDDVDENGALDDLATTYPTLARSLRSILAWRPDDTDTDPERTFDQTFSLNWTVTSPDGSTRPLISGGQHRPVTLANRHEYALAIAQHHLYGCIRAQLEAVQEGFAMAWPKEGREWLRNWLGAGQMASIVDGPGKAVDVELLKRTVQVLNAQRADEPLLMTWWEAVAHLAAEDSTFTCRLLAFITSSPRLPLGFLAAQGRPPAPFAIHLVDLRDGESAPLPWASTCTATLFLPRCYADVRVKVMAERLKKSVELGGEGFGLK</sequence>
<evidence type="ECO:0000313" key="10">
    <source>
        <dbReference type="Proteomes" id="UP000245884"/>
    </source>
</evidence>
<dbReference type="Pfam" id="PF00632">
    <property type="entry name" value="HECT"/>
    <property type="match status" value="1"/>
</dbReference>
<dbReference type="PANTHER" id="PTHR11254:SF440">
    <property type="entry name" value="E3 UBIQUITIN-PROTEIN LIGASE NEDD-4"/>
    <property type="match status" value="1"/>
</dbReference>
<feature type="active site" description="Glycyl thioester intermediate" evidence="6">
    <location>
        <position position="836"/>
    </location>
</feature>
<evidence type="ECO:0000256" key="4">
    <source>
        <dbReference type="ARBA" id="ARBA00022679"/>
    </source>
</evidence>
<dbReference type="OrthoDB" id="8068875at2759"/>
<proteinExistence type="predicted"/>
<dbReference type="STRING" id="1569628.A0A316UJC6"/>
<dbReference type="SMART" id="SM00119">
    <property type="entry name" value="HECTc"/>
    <property type="match status" value="1"/>
</dbReference>
<dbReference type="Gene3D" id="3.30.2410.10">
    <property type="entry name" value="Hect, E3 ligase catalytic domain"/>
    <property type="match status" value="1"/>
</dbReference>
<feature type="region of interest" description="Disordered" evidence="7">
    <location>
        <begin position="1"/>
        <end position="117"/>
    </location>
</feature>
<accession>A0A316UJC6</accession>
<dbReference type="GO" id="GO:0061630">
    <property type="term" value="F:ubiquitin protein ligase activity"/>
    <property type="evidence" value="ECO:0007669"/>
    <property type="project" value="UniProtKB-EC"/>
</dbReference>
<feature type="compositionally biased region" description="Low complexity" evidence="7">
    <location>
        <begin position="32"/>
        <end position="57"/>
    </location>
</feature>
<name>A0A316UJC6_9BASI</name>
<evidence type="ECO:0000259" key="8">
    <source>
        <dbReference type="PROSITE" id="PS50237"/>
    </source>
</evidence>
<organism evidence="9 10">
    <name type="scientific">Jaminaea rosea</name>
    <dbReference type="NCBI Taxonomy" id="1569628"/>
    <lineage>
        <taxon>Eukaryota</taxon>
        <taxon>Fungi</taxon>
        <taxon>Dikarya</taxon>
        <taxon>Basidiomycota</taxon>
        <taxon>Ustilaginomycotina</taxon>
        <taxon>Exobasidiomycetes</taxon>
        <taxon>Microstromatales</taxon>
        <taxon>Microstromatales incertae sedis</taxon>
        <taxon>Jaminaea</taxon>
    </lineage>
</organism>
<dbReference type="Gene3D" id="3.30.2160.10">
    <property type="entry name" value="Hect, E3 ligase catalytic domain"/>
    <property type="match status" value="1"/>
</dbReference>
<evidence type="ECO:0000256" key="2">
    <source>
        <dbReference type="ARBA" id="ARBA00004906"/>
    </source>
</evidence>
<dbReference type="InterPro" id="IPR050409">
    <property type="entry name" value="E3_ubiq-protein_ligase"/>
</dbReference>
<feature type="domain" description="HECT" evidence="8">
    <location>
        <begin position="515"/>
        <end position="872"/>
    </location>
</feature>
<dbReference type="InterPro" id="IPR000569">
    <property type="entry name" value="HECT_dom"/>
</dbReference>
<evidence type="ECO:0000256" key="1">
    <source>
        <dbReference type="ARBA" id="ARBA00000885"/>
    </source>
</evidence>
<dbReference type="PANTHER" id="PTHR11254">
    <property type="entry name" value="HECT DOMAIN UBIQUITIN-PROTEIN LIGASE"/>
    <property type="match status" value="1"/>
</dbReference>
<gene>
    <name evidence="9" type="ORF">BDZ90DRAFT_262440</name>
</gene>
<dbReference type="InterPro" id="IPR035983">
    <property type="entry name" value="Hect_E3_ubiquitin_ligase"/>
</dbReference>
<dbReference type="GeneID" id="37030306"/>
<feature type="region of interest" description="Disordered" evidence="7">
    <location>
        <begin position="182"/>
        <end position="223"/>
    </location>
</feature>
<keyword evidence="5 6" id="KW-0833">Ubl conjugation pathway</keyword>
<feature type="compositionally biased region" description="Polar residues" evidence="7">
    <location>
        <begin position="74"/>
        <end position="83"/>
    </location>
</feature>
<dbReference type="RefSeq" id="XP_025360004.1">
    <property type="nucleotide sequence ID" value="XM_025508483.1"/>
</dbReference>
<evidence type="ECO:0000256" key="6">
    <source>
        <dbReference type="PROSITE-ProRule" id="PRU00104"/>
    </source>
</evidence>